<protein>
    <submittedName>
        <fullName evidence="1">Uncharacterized protein</fullName>
    </submittedName>
</protein>
<proteinExistence type="predicted"/>
<reference evidence="1 3" key="1">
    <citation type="submission" date="2015-10" db="EMBL/GenBank/DDBJ databases">
        <title>The cercosporin biosynthetic gene cluster was horizontally transferred to several fungal lineages and shown to be expanded in Cercospora beticola based on microsynteny with recipient genomes.</title>
        <authorList>
            <person name="De Jonge R."/>
            <person name="Ebert M.K."/>
            <person name="Suttle J.C."/>
            <person name="Jurick Ii W.M."/>
            <person name="Secor G.A."/>
            <person name="Thomma B.P."/>
            <person name="Van De Peer Y."/>
            <person name="Bolton M.D."/>
        </authorList>
    </citation>
    <scope>NUCLEOTIDE SEQUENCE [LARGE SCALE GENOMIC DNA]</scope>
    <source>
        <strain evidence="1 3">09-40</strain>
    </source>
</reference>
<evidence type="ECO:0000313" key="1">
    <source>
        <dbReference type="EMBL" id="PIB02867.1"/>
    </source>
</evidence>
<dbReference type="EMBL" id="LKMD01000099">
    <property type="protein sequence ID" value="PIB02867.1"/>
    <property type="molecule type" value="Genomic_DNA"/>
</dbReference>
<organism evidence="1 3">
    <name type="scientific">Cercospora beticola</name>
    <name type="common">Sugarbeet leaf spot fungus</name>
    <dbReference type="NCBI Taxonomy" id="122368"/>
    <lineage>
        <taxon>Eukaryota</taxon>
        <taxon>Fungi</taxon>
        <taxon>Dikarya</taxon>
        <taxon>Ascomycota</taxon>
        <taxon>Pezizomycotina</taxon>
        <taxon>Dothideomycetes</taxon>
        <taxon>Dothideomycetidae</taxon>
        <taxon>Mycosphaerellales</taxon>
        <taxon>Mycosphaerellaceae</taxon>
        <taxon>Cercospora</taxon>
    </lineage>
</organism>
<dbReference type="Proteomes" id="UP000230605">
    <property type="component" value="Chromosome 10"/>
</dbReference>
<evidence type="ECO:0000313" key="4">
    <source>
        <dbReference type="Proteomes" id="UP001302367"/>
    </source>
</evidence>
<dbReference type="Proteomes" id="UP001302367">
    <property type="component" value="Chromosome 5"/>
</dbReference>
<keyword evidence="4" id="KW-1185">Reference proteome</keyword>
<gene>
    <name evidence="1" type="ORF">CB0940_11895</name>
    <name evidence="2" type="ORF">RHO25_008899</name>
</gene>
<sequence length="335" mass="36727">MSKSPTVATIAKDKRASTNESLDNMASTTLVPGAAPFLLKAEDVETLAHSHGFNILRNHLAEHYDYGFCGSHSAATPETLERWLVIRDILHALLVPVVELFDRACGVASAATHATKLEDLEYAFTGQSRSAFVWIQCFLSAEKERDWCYTRGCPACVVEHSLDSEFTIRLLYAACLLSDVHYPFTIEGPTLPSFMFFLESVQRAVEEDSLFGEGFLERMQPKANVTRDGIEELIHQCLELDVVLSQPSSPDGTTPASSAPASPVVGPCGTPGIKIKRSRMARKQMSLQLEEAEWVECMMKQVWDTLQPVVDAGSLDAVAVPKPGPTVTVKEVPAE</sequence>
<name>A0A2G5IDD9_CERBT</name>
<accession>A0A2G5IDD9</accession>
<dbReference type="OrthoDB" id="5272500at2759"/>
<evidence type="ECO:0000313" key="2">
    <source>
        <dbReference type="EMBL" id="WPB04254.1"/>
    </source>
</evidence>
<evidence type="ECO:0000313" key="3">
    <source>
        <dbReference type="Proteomes" id="UP000230605"/>
    </source>
</evidence>
<dbReference type="AlphaFoldDB" id="A0A2G5IDD9"/>
<reference evidence="2 4" key="2">
    <citation type="submission" date="2023-09" db="EMBL/GenBank/DDBJ databases">
        <title>Complete-Gapless Cercospora beticola genome.</title>
        <authorList>
            <person name="Wyatt N.A."/>
            <person name="Spanner R.E."/>
            <person name="Bolton M.D."/>
        </authorList>
    </citation>
    <scope>NUCLEOTIDE SEQUENCE [LARGE SCALE GENOMIC DNA]</scope>
    <source>
        <strain evidence="2">Cb09-40</strain>
    </source>
</reference>
<dbReference type="EMBL" id="CP134188">
    <property type="protein sequence ID" value="WPB04254.1"/>
    <property type="molecule type" value="Genomic_DNA"/>
</dbReference>